<dbReference type="NCBIfam" id="NF040713">
    <property type="entry name" value="ZapE"/>
    <property type="match status" value="1"/>
</dbReference>
<dbReference type="EMBL" id="CWKI01000005">
    <property type="protein sequence ID" value="CTR06722.1"/>
    <property type="molecule type" value="Genomic_DNA"/>
</dbReference>
<evidence type="ECO:0000256" key="3">
    <source>
        <dbReference type="ARBA" id="ARBA00022840"/>
    </source>
</evidence>
<accession>A0A0K3CDP4</accession>
<dbReference type="Proteomes" id="UP000199069">
    <property type="component" value="Unassembled WGS sequence"/>
</dbReference>
<dbReference type="InterPro" id="IPR027417">
    <property type="entry name" value="P-loop_NTPase"/>
</dbReference>
<name>A0A0K3CDP4_RHOTO</name>
<keyword evidence="7" id="KW-1185">Reference proteome</keyword>
<comment type="similarity">
    <text evidence="1">Belongs to the AFG1 ATPase family.</text>
</comment>
<feature type="region of interest" description="Disordered" evidence="4">
    <location>
        <begin position="20"/>
        <end position="95"/>
    </location>
</feature>
<evidence type="ECO:0000256" key="2">
    <source>
        <dbReference type="ARBA" id="ARBA00022741"/>
    </source>
</evidence>
<dbReference type="OMA" id="ARRFINM"/>
<dbReference type="Proteomes" id="UP000239560">
    <property type="component" value="Unassembled WGS sequence"/>
</dbReference>
<evidence type="ECO:0000313" key="7">
    <source>
        <dbReference type="Proteomes" id="UP000199069"/>
    </source>
</evidence>
<dbReference type="Pfam" id="PF03969">
    <property type="entry name" value="AFG1_ATPase"/>
    <property type="match status" value="1"/>
</dbReference>
<dbReference type="GO" id="GO:0006515">
    <property type="term" value="P:protein quality control for misfolded or incompletely synthesized proteins"/>
    <property type="evidence" value="ECO:0007669"/>
    <property type="project" value="TreeGrafter"/>
</dbReference>
<dbReference type="OrthoDB" id="548867at2759"/>
<organism evidence="5 7">
    <name type="scientific">Rhodotorula toruloides</name>
    <name type="common">Yeast</name>
    <name type="synonym">Rhodosporidium toruloides</name>
    <dbReference type="NCBI Taxonomy" id="5286"/>
    <lineage>
        <taxon>Eukaryota</taxon>
        <taxon>Fungi</taxon>
        <taxon>Dikarya</taxon>
        <taxon>Basidiomycota</taxon>
        <taxon>Pucciniomycotina</taxon>
        <taxon>Microbotryomycetes</taxon>
        <taxon>Sporidiobolales</taxon>
        <taxon>Sporidiobolaceae</taxon>
        <taxon>Rhodotorula</taxon>
    </lineage>
</organism>
<dbReference type="EMBL" id="LCTV02000005">
    <property type="protein sequence ID" value="PRQ74880.1"/>
    <property type="molecule type" value="Genomic_DNA"/>
</dbReference>
<evidence type="ECO:0000313" key="5">
    <source>
        <dbReference type="EMBL" id="CTR06722.1"/>
    </source>
</evidence>
<dbReference type="GO" id="GO:0005739">
    <property type="term" value="C:mitochondrion"/>
    <property type="evidence" value="ECO:0007669"/>
    <property type="project" value="TreeGrafter"/>
</dbReference>
<proteinExistence type="inferred from homology"/>
<dbReference type="Gene3D" id="3.40.50.300">
    <property type="entry name" value="P-loop containing nucleotide triphosphate hydrolases"/>
    <property type="match status" value="1"/>
</dbReference>
<feature type="compositionally biased region" description="Low complexity" evidence="4">
    <location>
        <begin position="26"/>
        <end position="51"/>
    </location>
</feature>
<evidence type="ECO:0000313" key="8">
    <source>
        <dbReference type="Proteomes" id="UP000239560"/>
    </source>
</evidence>
<dbReference type="STRING" id="5286.A0A0K3CDP4"/>
<dbReference type="GO" id="GO:0016887">
    <property type="term" value="F:ATP hydrolysis activity"/>
    <property type="evidence" value="ECO:0007669"/>
    <property type="project" value="InterPro"/>
</dbReference>
<protein>
    <submittedName>
        <fullName evidence="6">AFG1-like ATPase-domain containing protein</fullName>
    </submittedName>
    <submittedName>
        <fullName evidence="5">BY PROTMAP: gi|472585928|gb|EMS23470.1| AFG1 family mitochondrial ATPase [Rhodosporidium toruloides NP11] gi|647395674|emb|CDR37287.1| RHTO0S02e12970g1_1 [Rhodosporidium toruloides]</fullName>
    </submittedName>
</protein>
<dbReference type="InterPro" id="IPR005654">
    <property type="entry name" value="ATPase_AFG1-like"/>
</dbReference>
<keyword evidence="3" id="KW-0067">ATP-binding</keyword>
<dbReference type="AlphaFoldDB" id="A0A0K3CDP4"/>
<sequence>MLPARVARPAARAPLACSCTRPAHLPRPAASRPTTPRAGLATRTTRPRTTPQASGGLLKGQEGRDGARQQWRQPVRARHLATEAPTQSPSGPTAAYDREVASGAIQNDEHQRSIVAILQDMYDQLEAYTPPPIGPLPLPIQPSFWDRLMRSRLFADMADELHQANTAVIPLPPPPPGLPKGLYLFGSVGCGKSFLMDLFYANLPPKYRGTGDGKSKFGSRRVHFHQFMMDVHKKGHRIKMEHGVSQDWVVMAAREIAEETRVLCFDEFQVTDIADAMILRRLMEALHAHGVVCVMTSNRAPDDLYKNGIQREQFLPCIELIKNSFTVHCLDSEIDYRKRPRELSRVYFHPINGENLAEFDKLFESTCHAIDPGDAVVADRLLSVWGRPVPIPLSTSHVAQFGFYDLCGAPHSAADYLEITKTFGTIFLKDVPQLGLETKDQARRFILFVDAAYEARTKLFVLSDPPIASVFSDERRATGEITPHMRAMMDDLGLSADVVGASSIFTGDEEVFAFARAVSRITEMGSVQWARQHAVNLHGQGLKEEQVRNEGEQVATA</sequence>
<dbReference type="PANTHER" id="PTHR12169">
    <property type="entry name" value="ATPASE N2B"/>
    <property type="match status" value="1"/>
</dbReference>
<evidence type="ECO:0000256" key="1">
    <source>
        <dbReference type="ARBA" id="ARBA00010322"/>
    </source>
</evidence>
<dbReference type="SUPFAM" id="SSF52540">
    <property type="entry name" value="P-loop containing nucleoside triphosphate hydrolases"/>
    <property type="match status" value="1"/>
</dbReference>
<reference evidence="6 8" key="2">
    <citation type="journal article" date="2018" name="Elife">
        <title>Functional genomics of lipid metabolism in the oleaginous yeast Rhodosporidium toruloides.</title>
        <authorList>
            <person name="Coradetti S.T."/>
            <person name="Pinel D."/>
            <person name="Geiselman G."/>
            <person name="Ito M."/>
            <person name="Mondo S."/>
            <person name="Reilly M.C."/>
            <person name="Cheng Y.F."/>
            <person name="Bauer S."/>
            <person name="Grigoriev I."/>
            <person name="Gladden J.M."/>
            <person name="Simmons B.A."/>
            <person name="Brem R."/>
            <person name="Arkin A.P."/>
            <person name="Skerker J.M."/>
        </authorList>
    </citation>
    <scope>NUCLEOTIDE SEQUENCE [LARGE SCALE GENOMIC DNA]</scope>
    <source>
        <strain evidence="6 8">NBRC 0880</strain>
    </source>
</reference>
<dbReference type="PANTHER" id="PTHR12169:SF6">
    <property type="entry name" value="AFG1-LIKE ATPASE"/>
    <property type="match status" value="1"/>
</dbReference>
<gene>
    <name evidence="5" type="primary">FGENESH: predicted gene_5.128</name>
    <name evidence="6" type="ORF">AAT19DRAFT_13902</name>
    <name evidence="5" type="ORF">BN2166_0025830</name>
</gene>
<evidence type="ECO:0000256" key="4">
    <source>
        <dbReference type="SAM" id="MobiDB-lite"/>
    </source>
</evidence>
<dbReference type="GO" id="GO:0005524">
    <property type="term" value="F:ATP binding"/>
    <property type="evidence" value="ECO:0007669"/>
    <property type="project" value="UniProtKB-KW"/>
</dbReference>
<keyword evidence="2" id="KW-0547">Nucleotide-binding</keyword>
<reference evidence="5 7" key="1">
    <citation type="submission" date="2015-07" db="EMBL/GenBank/DDBJ databases">
        <authorList>
            <person name="Cajimat M.N.B."/>
            <person name="Milazzo M.L."/>
            <person name="Fulhorst C.F."/>
        </authorList>
    </citation>
    <scope>NUCLEOTIDE SEQUENCE [LARGE SCALE GENOMIC DNA]</scope>
    <source>
        <strain evidence="5">Single colony</strain>
    </source>
</reference>
<evidence type="ECO:0000313" key="6">
    <source>
        <dbReference type="EMBL" id="PRQ74880.1"/>
    </source>
</evidence>